<protein>
    <recommendedName>
        <fullName evidence="3">histidine kinase</fullName>
        <ecNumber evidence="3">2.7.13.3</ecNumber>
    </recommendedName>
</protein>
<dbReference type="Gene3D" id="3.30.565.10">
    <property type="entry name" value="Histidine kinase-like ATPase, C-terminal domain"/>
    <property type="match status" value="1"/>
</dbReference>
<dbReference type="PROSITE" id="PS50109">
    <property type="entry name" value="HIS_KIN"/>
    <property type="match status" value="1"/>
</dbReference>
<dbReference type="InterPro" id="IPR036097">
    <property type="entry name" value="HisK_dim/P_sf"/>
</dbReference>
<keyword evidence="12" id="KW-0902">Two-component regulatory system</keyword>
<keyword evidence="11 13" id="KW-1133">Transmembrane helix</keyword>
<feature type="domain" description="Histidine kinase" evidence="14">
    <location>
        <begin position="404"/>
        <end position="647"/>
    </location>
</feature>
<keyword evidence="9" id="KW-0418">Kinase</keyword>
<dbReference type="CDD" id="cd00082">
    <property type="entry name" value="HisKA"/>
    <property type="match status" value="1"/>
</dbReference>
<organism evidence="16 17">
    <name type="scientific">Adonisia turfae CCMR0082</name>
    <dbReference type="NCBI Taxonomy" id="2304604"/>
    <lineage>
        <taxon>Bacteria</taxon>
        <taxon>Bacillati</taxon>
        <taxon>Cyanobacteriota</taxon>
        <taxon>Adonisia</taxon>
        <taxon>Adonisia turfae</taxon>
    </lineage>
</organism>
<dbReference type="AlphaFoldDB" id="A0A6M0SDJ9"/>
<keyword evidence="6" id="KW-0808">Transferase</keyword>
<dbReference type="PROSITE" id="PS50885">
    <property type="entry name" value="HAMP"/>
    <property type="match status" value="1"/>
</dbReference>
<dbReference type="Gene3D" id="6.10.340.10">
    <property type="match status" value="1"/>
</dbReference>
<evidence type="ECO:0000256" key="3">
    <source>
        <dbReference type="ARBA" id="ARBA00012438"/>
    </source>
</evidence>
<evidence type="ECO:0000259" key="15">
    <source>
        <dbReference type="PROSITE" id="PS50885"/>
    </source>
</evidence>
<keyword evidence="5" id="KW-0597">Phosphoprotein</keyword>
<dbReference type="InterPro" id="IPR003661">
    <property type="entry name" value="HisK_dim/P_dom"/>
</dbReference>
<evidence type="ECO:0000256" key="11">
    <source>
        <dbReference type="ARBA" id="ARBA00022989"/>
    </source>
</evidence>
<evidence type="ECO:0000256" key="4">
    <source>
        <dbReference type="ARBA" id="ARBA00022475"/>
    </source>
</evidence>
<reference evidence="16 17" key="1">
    <citation type="journal article" date="2020" name="Microb. Ecol.">
        <title>Ecogenomics of the Marine Benthic Filamentous Cyanobacterium Adonisia.</title>
        <authorList>
            <person name="Walter J.M."/>
            <person name="Coutinho F.H."/>
            <person name="Leomil L."/>
            <person name="Hargreaves P.I."/>
            <person name="Campeao M.E."/>
            <person name="Vieira V.V."/>
            <person name="Silva B.S."/>
            <person name="Fistarol G.O."/>
            <person name="Salomon P.S."/>
            <person name="Sawabe T."/>
            <person name="Mino S."/>
            <person name="Hosokawa M."/>
            <person name="Miyashita H."/>
            <person name="Maruyama F."/>
            <person name="van Verk M.C."/>
            <person name="Dutilh B.E."/>
            <person name="Thompson C.C."/>
            <person name="Thompson F.L."/>
        </authorList>
    </citation>
    <scope>NUCLEOTIDE SEQUENCE [LARGE SCALE GENOMIC DNA]</scope>
    <source>
        <strain evidence="16 17">CCMR0082</strain>
    </source>
</reference>
<evidence type="ECO:0000313" key="16">
    <source>
        <dbReference type="EMBL" id="NEZ66041.1"/>
    </source>
</evidence>
<dbReference type="PRINTS" id="PR00344">
    <property type="entry name" value="BCTRLSENSOR"/>
</dbReference>
<comment type="subcellular location">
    <subcellularLocation>
        <location evidence="2">Cell membrane</location>
        <topology evidence="2">Multi-pass membrane protein</topology>
    </subcellularLocation>
</comment>
<dbReference type="Proteomes" id="UP000473574">
    <property type="component" value="Unassembled WGS sequence"/>
</dbReference>
<dbReference type="SUPFAM" id="SSF55874">
    <property type="entry name" value="ATPase domain of HSP90 chaperone/DNA topoisomerase II/histidine kinase"/>
    <property type="match status" value="1"/>
</dbReference>
<dbReference type="EC" id="2.7.13.3" evidence="3"/>
<dbReference type="SUPFAM" id="SSF103190">
    <property type="entry name" value="Sensory domain-like"/>
    <property type="match status" value="1"/>
</dbReference>
<dbReference type="InterPro" id="IPR036890">
    <property type="entry name" value="HATPase_C_sf"/>
</dbReference>
<dbReference type="InterPro" id="IPR003594">
    <property type="entry name" value="HATPase_dom"/>
</dbReference>
<dbReference type="InterPro" id="IPR003660">
    <property type="entry name" value="HAMP_dom"/>
</dbReference>
<keyword evidence="7 13" id="KW-0812">Transmembrane</keyword>
<dbReference type="GO" id="GO:0000155">
    <property type="term" value="F:phosphorelay sensor kinase activity"/>
    <property type="evidence" value="ECO:0007669"/>
    <property type="project" value="InterPro"/>
</dbReference>
<comment type="catalytic activity">
    <reaction evidence="1">
        <text>ATP + protein L-histidine = ADP + protein N-phospho-L-histidine.</text>
        <dbReference type="EC" id="2.7.13.3"/>
    </reaction>
</comment>
<sequence length="662" mass="74390">MGLLYFKRLLLKYQRASLPLKISVPFIVMFLGFWVVSVATVGKFFSHKLEQDKKEQAEELAALVERDIYREMASLRQGARFLSIEAFITQAIINQDINQLQQTILPLEGILETDITNIIDHNKRQLFHDKDTKLQSFNLNDQEINNLLIKGSEITDVVSSHNFGPPVLIGTAPIKNDQGVIGGVLLGTALDSDFLNQINLTIQEQIIVLSDDVIVASTFSSDTVHLDQLSLGNLQDCITIDRQKFLAESISLASFDGEQFQLVLLISQQSLTQAKDALWFFIAIVTLGGSFITSILGYWIAKRIARPIQDITLIAQQVAGESRFDLRAPASTQDDISILALSVNQLIEWVGHYTYELEVAAQTLESRVQQRTTKLSNTLKELKATQTQLIQTEKMSSLGQMIAGIAHEINNPISFVQGNIEPLKEYFEDLLELIKTYQTEYPEPSLAILQKLEEIDFDFLLEDLDKLLGSMNVGTERVHEIVQSLRNFSRLDEATVKDVNIHEGIDSTLLILNHRIKHEVTVVKKYGELPLVRCYPAQLNQVFTNVIVNALDAMFEANCDRKKLKIITRRVDNKHVQIIICDRGPGIPREIRRKIFDPFFTTKPVGKGTGLGLGICFRIIQQHHGKIRVRSKVGKGTEFLITLPIDVLPADPAIAKSARVAS</sequence>
<dbReference type="PANTHER" id="PTHR43065">
    <property type="entry name" value="SENSOR HISTIDINE KINASE"/>
    <property type="match status" value="1"/>
</dbReference>
<evidence type="ECO:0000256" key="2">
    <source>
        <dbReference type="ARBA" id="ARBA00004651"/>
    </source>
</evidence>
<dbReference type="SUPFAM" id="SSF47384">
    <property type="entry name" value="Homodimeric domain of signal transducing histidine kinase"/>
    <property type="match status" value="1"/>
</dbReference>
<dbReference type="SMART" id="SM00387">
    <property type="entry name" value="HATPase_c"/>
    <property type="match status" value="1"/>
</dbReference>
<dbReference type="InterPro" id="IPR004358">
    <property type="entry name" value="Sig_transdc_His_kin-like_C"/>
</dbReference>
<keyword evidence="13" id="KW-0472">Membrane</keyword>
<name>A0A6M0SDJ9_9CYAN</name>
<dbReference type="GO" id="GO:0005524">
    <property type="term" value="F:ATP binding"/>
    <property type="evidence" value="ECO:0007669"/>
    <property type="project" value="UniProtKB-KW"/>
</dbReference>
<evidence type="ECO:0000313" key="17">
    <source>
        <dbReference type="Proteomes" id="UP000473574"/>
    </source>
</evidence>
<evidence type="ECO:0000256" key="12">
    <source>
        <dbReference type="ARBA" id="ARBA00023012"/>
    </source>
</evidence>
<keyword evidence="10" id="KW-0067">ATP-binding</keyword>
<dbReference type="EMBL" id="QZCE01000002">
    <property type="protein sequence ID" value="NEZ66041.1"/>
    <property type="molecule type" value="Genomic_DNA"/>
</dbReference>
<evidence type="ECO:0000256" key="8">
    <source>
        <dbReference type="ARBA" id="ARBA00022741"/>
    </source>
</evidence>
<dbReference type="Gene3D" id="1.10.287.130">
    <property type="match status" value="1"/>
</dbReference>
<feature type="transmembrane region" description="Helical" evidence="13">
    <location>
        <begin position="277"/>
        <end position="301"/>
    </location>
</feature>
<evidence type="ECO:0000259" key="14">
    <source>
        <dbReference type="PROSITE" id="PS50109"/>
    </source>
</evidence>
<evidence type="ECO:0000256" key="10">
    <source>
        <dbReference type="ARBA" id="ARBA00022840"/>
    </source>
</evidence>
<keyword evidence="4" id="KW-1003">Cell membrane</keyword>
<evidence type="ECO:0000256" key="6">
    <source>
        <dbReference type="ARBA" id="ARBA00022679"/>
    </source>
</evidence>
<dbReference type="GO" id="GO:0005886">
    <property type="term" value="C:plasma membrane"/>
    <property type="evidence" value="ECO:0007669"/>
    <property type="project" value="UniProtKB-SubCell"/>
</dbReference>
<dbReference type="Pfam" id="PF00672">
    <property type="entry name" value="HAMP"/>
    <property type="match status" value="1"/>
</dbReference>
<evidence type="ECO:0000256" key="9">
    <source>
        <dbReference type="ARBA" id="ARBA00022777"/>
    </source>
</evidence>
<keyword evidence="8" id="KW-0547">Nucleotide-binding</keyword>
<gene>
    <name evidence="16" type="ORF">D0962_25315</name>
</gene>
<feature type="domain" description="HAMP" evidence="15">
    <location>
        <begin position="302"/>
        <end position="355"/>
    </location>
</feature>
<dbReference type="InterPro" id="IPR029151">
    <property type="entry name" value="Sensor-like_sf"/>
</dbReference>
<evidence type="ECO:0000256" key="7">
    <source>
        <dbReference type="ARBA" id="ARBA00022692"/>
    </source>
</evidence>
<comment type="caution">
    <text evidence="16">The sequence shown here is derived from an EMBL/GenBank/DDBJ whole genome shotgun (WGS) entry which is preliminary data.</text>
</comment>
<feature type="transmembrane region" description="Helical" evidence="13">
    <location>
        <begin position="20"/>
        <end position="45"/>
    </location>
</feature>
<evidence type="ECO:0000256" key="13">
    <source>
        <dbReference type="SAM" id="Phobius"/>
    </source>
</evidence>
<evidence type="ECO:0000256" key="1">
    <source>
        <dbReference type="ARBA" id="ARBA00000085"/>
    </source>
</evidence>
<evidence type="ECO:0000256" key="5">
    <source>
        <dbReference type="ARBA" id="ARBA00022553"/>
    </source>
</evidence>
<dbReference type="InterPro" id="IPR005467">
    <property type="entry name" value="His_kinase_dom"/>
</dbReference>
<dbReference type="Pfam" id="PF02518">
    <property type="entry name" value="HATPase_c"/>
    <property type="match status" value="1"/>
</dbReference>
<proteinExistence type="predicted"/>
<dbReference type="PANTHER" id="PTHR43065:SF10">
    <property type="entry name" value="PEROXIDE STRESS-ACTIVATED HISTIDINE KINASE MAK3"/>
    <property type="match status" value="1"/>
</dbReference>
<accession>A0A6M0SDJ9</accession>
<dbReference type="SMART" id="SM00388">
    <property type="entry name" value="HisKA"/>
    <property type="match status" value="1"/>
</dbReference>